<dbReference type="InterPro" id="IPR036770">
    <property type="entry name" value="Ankyrin_rpt-contain_sf"/>
</dbReference>
<dbReference type="PANTHER" id="PTHR24198:SF165">
    <property type="entry name" value="ANKYRIN REPEAT-CONTAINING PROTEIN-RELATED"/>
    <property type="match status" value="1"/>
</dbReference>
<dbReference type="PROSITE" id="PS50088">
    <property type="entry name" value="ANK_REPEAT"/>
    <property type="match status" value="7"/>
</dbReference>
<dbReference type="SUPFAM" id="SSF48403">
    <property type="entry name" value="Ankyrin repeat"/>
    <property type="match status" value="1"/>
</dbReference>
<feature type="repeat" description="ANK" evidence="3">
    <location>
        <begin position="8"/>
        <end position="40"/>
    </location>
</feature>
<dbReference type="GeneID" id="66997142"/>
<proteinExistence type="predicted"/>
<evidence type="ECO:0008006" key="7">
    <source>
        <dbReference type="Google" id="ProtNLM"/>
    </source>
</evidence>
<evidence type="ECO:0000313" key="6">
    <source>
        <dbReference type="Proteomes" id="UP000036893"/>
    </source>
</evidence>
<dbReference type="PANTHER" id="PTHR24198">
    <property type="entry name" value="ANKYRIN REPEAT AND PROTEIN KINASE DOMAIN-CONTAINING PROTEIN"/>
    <property type="match status" value="1"/>
</dbReference>
<dbReference type="EMBL" id="BBXM02000008">
    <property type="protein sequence ID" value="GIC93183.1"/>
    <property type="molecule type" value="Genomic_DNA"/>
</dbReference>
<reference evidence="5" key="2">
    <citation type="submission" date="2021-01" db="EMBL/GenBank/DDBJ databases">
        <title>Pan-genome distribution and transcriptional activeness of fungal secondary metabolism genes in Aspergillus section Fumigati.</title>
        <authorList>
            <person name="Takahashi H."/>
            <person name="Umemura M."/>
            <person name="Ninomiya A."/>
            <person name="Kusuya Y."/>
            <person name="Urayama S."/>
            <person name="Shimizu M."/>
            <person name="Watanabe A."/>
            <person name="Kamei K."/>
            <person name="Yaguchi T."/>
            <person name="Hagiwara D."/>
        </authorList>
    </citation>
    <scope>NUCLEOTIDE SEQUENCE</scope>
    <source>
        <strain evidence="5">IFM 46973</strain>
    </source>
</reference>
<dbReference type="RefSeq" id="XP_043150449.1">
    <property type="nucleotide sequence ID" value="XM_043294514.1"/>
</dbReference>
<feature type="region of interest" description="Disordered" evidence="4">
    <location>
        <begin position="619"/>
        <end position="676"/>
    </location>
</feature>
<gene>
    <name evidence="5" type="ORF">Aud_009665</name>
</gene>
<feature type="compositionally biased region" description="Basic and acidic residues" evidence="4">
    <location>
        <begin position="666"/>
        <end position="676"/>
    </location>
</feature>
<dbReference type="Pfam" id="PF00023">
    <property type="entry name" value="Ank"/>
    <property type="match status" value="2"/>
</dbReference>
<protein>
    <recommendedName>
        <fullName evidence="7">Ankyrin-3</fullName>
    </recommendedName>
</protein>
<feature type="repeat" description="ANK" evidence="3">
    <location>
        <begin position="108"/>
        <end position="140"/>
    </location>
</feature>
<reference evidence="5" key="1">
    <citation type="journal article" date="2015" name="Genome Announc.">
        <title>Draft Genome Sequence of the Pathogenic Filamentous Fungus Aspergillus udagawae Strain IFM 46973T.</title>
        <authorList>
            <person name="Kusuya Y."/>
            <person name="Takahashi-Nakaguchi A."/>
            <person name="Takahashi H."/>
            <person name="Yaguchi T."/>
        </authorList>
    </citation>
    <scope>NUCLEOTIDE SEQUENCE</scope>
    <source>
        <strain evidence="5">IFM 46973</strain>
    </source>
</reference>
<dbReference type="InterPro" id="IPR002110">
    <property type="entry name" value="Ankyrin_rpt"/>
</dbReference>
<keyword evidence="1" id="KW-0677">Repeat</keyword>
<evidence type="ECO:0000256" key="3">
    <source>
        <dbReference type="PROSITE-ProRule" id="PRU00023"/>
    </source>
</evidence>
<sequence length="707" mass="77372">MDDSRDIKLQTALQKACDTGNTYMAKVLLQQGASANIRDSSGRAPLHVASFRGIKNLVEVLLQSGANVDLRDNDGQTPLHITSNLGDNIEVAELLLQNGADVDMRDNDGKTALHKASVKGMEGMANLLLRHQAHVNFRDNFGCAPLHLAVNEMKAEVLKVLLEHGANVNMKDPNGKAALHLLGPAARTDVLELLLQHGADINLKDADGNTALHLACVYGWKDVAELLLQHEADIHIRDSNGMTAVQLANLSGSKEIADLFLRPGATAEPIKDESQSQYAKSKVGIDAEELATGHPPEGDSQVDGPEICDKGSMPANLKYNARDGVRCDNGDGFILATYDNHDIFFDAKLESIRSSRHDDEDVHSIQLKLNFMKSISTNHRIRYAKVDVRLREGPSGDSPHIRTIMPQADRVEVSEQEITSGQKFTVGASGNGGPSSSVNISMEGSKGKRSTFKGVRIIHGAVKDRMHASWRLYEEPGSKSGLPEIVRLLMVVQCQGEFDIRLSLSIKACHFFTFGIPRMLTAGQGPAYLVPNLSVISAFEQSSKLQQMLDAANRAAAVVEEAKKLETAFAQAIKDHKKRALIMEAGVKESYLQEWTDIVDASKSSDFRILREKLLRMGDVERGQQMHPAQEPGPDEKFTQIEQPRRGKSPQPKPEPPVNVQTQTRRMQDRFTEKDLGRTILASMPASKNVVASFSAVGPGYTTSRLA</sequence>
<feature type="region of interest" description="Disordered" evidence="4">
    <location>
        <begin position="424"/>
        <end position="445"/>
    </location>
</feature>
<dbReference type="Gene3D" id="1.25.40.20">
    <property type="entry name" value="Ankyrin repeat-containing domain"/>
    <property type="match status" value="3"/>
</dbReference>
<name>A0A8E0QY31_9EURO</name>
<evidence type="ECO:0000256" key="1">
    <source>
        <dbReference type="ARBA" id="ARBA00022737"/>
    </source>
</evidence>
<feature type="repeat" description="ANK" evidence="3">
    <location>
        <begin position="207"/>
        <end position="239"/>
    </location>
</feature>
<dbReference type="AlphaFoldDB" id="A0A8E0QY31"/>
<dbReference type="Pfam" id="PF12796">
    <property type="entry name" value="Ank_2"/>
    <property type="match status" value="2"/>
</dbReference>
<comment type="caution">
    <text evidence="5">The sequence shown here is derived from an EMBL/GenBank/DDBJ whole genome shotgun (WGS) entry which is preliminary data.</text>
</comment>
<feature type="repeat" description="ANK" evidence="3">
    <location>
        <begin position="174"/>
        <end position="206"/>
    </location>
</feature>
<feature type="repeat" description="ANK" evidence="3">
    <location>
        <begin position="141"/>
        <end position="173"/>
    </location>
</feature>
<feature type="region of interest" description="Disordered" evidence="4">
    <location>
        <begin position="290"/>
        <end position="309"/>
    </location>
</feature>
<evidence type="ECO:0000313" key="5">
    <source>
        <dbReference type="EMBL" id="GIC93183.1"/>
    </source>
</evidence>
<dbReference type="SMART" id="SM00248">
    <property type="entry name" value="ANK"/>
    <property type="match status" value="8"/>
</dbReference>
<accession>A0A8E0QY31</accession>
<feature type="compositionally biased region" description="Basic and acidic residues" evidence="4">
    <location>
        <begin position="634"/>
        <end position="645"/>
    </location>
</feature>
<dbReference type="PRINTS" id="PR01415">
    <property type="entry name" value="ANKYRIN"/>
</dbReference>
<feature type="repeat" description="ANK" evidence="3">
    <location>
        <begin position="41"/>
        <end position="73"/>
    </location>
</feature>
<feature type="repeat" description="ANK" evidence="3">
    <location>
        <begin position="74"/>
        <end position="107"/>
    </location>
</feature>
<dbReference type="PROSITE" id="PS50297">
    <property type="entry name" value="ANK_REP_REGION"/>
    <property type="match status" value="7"/>
</dbReference>
<evidence type="ECO:0000256" key="2">
    <source>
        <dbReference type="ARBA" id="ARBA00023043"/>
    </source>
</evidence>
<keyword evidence="2 3" id="KW-0040">ANK repeat</keyword>
<dbReference type="Proteomes" id="UP000036893">
    <property type="component" value="Unassembled WGS sequence"/>
</dbReference>
<evidence type="ECO:0000256" key="4">
    <source>
        <dbReference type="SAM" id="MobiDB-lite"/>
    </source>
</evidence>
<organism evidence="5 6">
    <name type="scientific">Aspergillus udagawae</name>
    <dbReference type="NCBI Taxonomy" id="91492"/>
    <lineage>
        <taxon>Eukaryota</taxon>
        <taxon>Fungi</taxon>
        <taxon>Dikarya</taxon>
        <taxon>Ascomycota</taxon>
        <taxon>Pezizomycotina</taxon>
        <taxon>Eurotiomycetes</taxon>
        <taxon>Eurotiomycetidae</taxon>
        <taxon>Eurotiales</taxon>
        <taxon>Aspergillaceae</taxon>
        <taxon>Aspergillus</taxon>
        <taxon>Aspergillus subgen. Fumigati</taxon>
    </lineage>
</organism>